<dbReference type="STRING" id="4781.A0A0P1B796"/>
<dbReference type="GeneID" id="36402793"/>
<dbReference type="EMBL" id="CCYD01003101">
    <property type="protein sequence ID" value="CEG50007.1"/>
    <property type="molecule type" value="Genomic_DNA"/>
</dbReference>
<dbReference type="RefSeq" id="XP_024586376.1">
    <property type="nucleotide sequence ID" value="XM_024721260.1"/>
</dbReference>
<dbReference type="OMA" id="CITHCLT"/>
<dbReference type="AlphaFoldDB" id="A0A0P1B796"/>
<evidence type="ECO:0000313" key="2">
    <source>
        <dbReference type="EMBL" id="CEG50007.1"/>
    </source>
</evidence>
<evidence type="ECO:0000256" key="1">
    <source>
        <dbReference type="SAM" id="MobiDB-lite"/>
    </source>
</evidence>
<feature type="compositionally biased region" description="Basic and acidic residues" evidence="1">
    <location>
        <begin position="375"/>
        <end position="395"/>
    </location>
</feature>
<feature type="region of interest" description="Disordered" evidence="1">
    <location>
        <begin position="853"/>
        <end position="873"/>
    </location>
</feature>
<feature type="compositionally biased region" description="Polar residues" evidence="1">
    <location>
        <begin position="489"/>
        <end position="501"/>
    </location>
</feature>
<dbReference type="Proteomes" id="UP000054928">
    <property type="component" value="Unassembled WGS sequence"/>
</dbReference>
<feature type="region of interest" description="Disordered" evidence="1">
    <location>
        <begin position="307"/>
        <end position="443"/>
    </location>
</feature>
<sequence>MTKESWMHPAGLRPEGQANLSNSLSPIPNRAPSKCDSQEAAVVCDQPLDNSMRTFKGTVRALIDLKRTPQLQINALMVSRRSDEVPRISATAASSVQSQVQKLVADGHVVAERDSTSGTEVTYRYQGNLDHYTEDNLAKRLSLQQHPHMIALTQRLWSCALRNGETRLTFADYETYMLCLHRLVLPDFDIEASKDLILDDWKRDCGEQDYLDYSYFHLSMFELVDLWTDTVDPEDYISLLYCITHCLTYLLNERHFLKALRDVSTVDVLEESKGVRMETIEQDLQRELDSDAFAYHQDQIKLATEANQNAERESRELNGPQKTSQGSIESISRPRSFGSHESGSPRRQSQSLLDGSGDSSRSKVQERRRSSRLGVQERRRSSLLTDQKDGIDMRNTELMNQRRKSRSSSIDHDQNFSKRKVSLQTSTLETNSISDTSASKFPAGLNTSTGVAAQLTLNSQSASEQPGSLTAYSHGNAVPSAEKSDEMMISQSIVDSKSSFPVPSEPALAPRRDSQGALSSRPHRQYEAAREISVKQHGFWQASEQHAIQINGLETSHRPVTQDPNAPGYRLIPDADISQKSYAVRTAALANAAARLPKSGSSIISRRSFSAAQRTLHKWQQRTPRFVPNEATKDTLPNVYVENGSLTVPLMTISSSKVPTLAPSINAQQPKLQEMHGTRLQTPFESRFGVSNPSPRASIAMTAQPVGLFLSSQHRPVKPLISPRSSSTIGNMNSNYRPSRLHVYQQPTSMSATVPLAINGRIASNIKFDHSVEANMPLSAGLSGGRIDASHELRASLSSRYAVTEQVASHNLISKSNVKQFSPRPRGGYVRMNESFSKRHRYSILRYNTRVSHPSQQRQQWRPSEHTIVPKLE</sequence>
<proteinExistence type="predicted"/>
<name>A0A0P1B796_PLAHL</name>
<feature type="compositionally biased region" description="Low complexity" evidence="1">
    <location>
        <begin position="348"/>
        <end position="359"/>
    </location>
</feature>
<organism evidence="2 3">
    <name type="scientific">Plasmopara halstedii</name>
    <name type="common">Downy mildew of sunflower</name>
    <dbReference type="NCBI Taxonomy" id="4781"/>
    <lineage>
        <taxon>Eukaryota</taxon>
        <taxon>Sar</taxon>
        <taxon>Stramenopiles</taxon>
        <taxon>Oomycota</taxon>
        <taxon>Peronosporomycetes</taxon>
        <taxon>Peronosporales</taxon>
        <taxon>Peronosporaceae</taxon>
        <taxon>Plasmopara</taxon>
    </lineage>
</organism>
<accession>A0A0P1B796</accession>
<evidence type="ECO:0000313" key="3">
    <source>
        <dbReference type="Proteomes" id="UP000054928"/>
    </source>
</evidence>
<feature type="compositionally biased region" description="Polar residues" evidence="1">
    <location>
        <begin position="320"/>
        <end position="330"/>
    </location>
</feature>
<feature type="compositionally biased region" description="Polar residues" evidence="1">
    <location>
        <begin position="853"/>
        <end position="862"/>
    </location>
</feature>
<feature type="compositionally biased region" description="Polar residues" evidence="1">
    <location>
        <begin position="462"/>
        <end position="473"/>
    </location>
</feature>
<protein>
    <submittedName>
        <fullName evidence="2">Uncharacterized protein</fullName>
    </submittedName>
</protein>
<reference evidence="3" key="1">
    <citation type="submission" date="2014-09" db="EMBL/GenBank/DDBJ databases">
        <authorList>
            <person name="Sharma Rahul"/>
            <person name="Thines Marco"/>
        </authorList>
    </citation>
    <scope>NUCLEOTIDE SEQUENCE [LARGE SCALE GENOMIC DNA]</scope>
</reference>
<dbReference type="OrthoDB" id="129364at2759"/>
<feature type="region of interest" description="Disordered" evidence="1">
    <location>
        <begin position="1"/>
        <end position="35"/>
    </location>
</feature>
<feature type="compositionally biased region" description="Polar residues" evidence="1">
    <location>
        <begin position="422"/>
        <end position="443"/>
    </location>
</feature>
<feature type="region of interest" description="Disordered" evidence="1">
    <location>
        <begin position="462"/>
        <end position="527"/>
    </location>
</feature>
<keyword evidence="3" id="KW-1185">Reference proteome</keyword>